<evidence type="ECO:0000313" key="2">
    <source>
        <dbReference type="EMBL" id="XCD03125.1"/>
    </source>
</evidence>
<sequence length="261" mass="30418">MSKSTWILLYKKFLEWEWYDNPPTKDVYLHCLLCANYKNEKWKGITIQRGQFPTSVEKLSAALGLSTQQVRTAIKNLQMTNDINIQTTSRYSVITVLKYDLYQPPNKQITKYMGVPNKQITNKQHAETPVNTEKNRVEIEAANKQKGGVNNNTLNNNNKERDNKLSLSIKERDFLKKYLSRKSGRIENVDAYIRKLIDNGDISLILEKARKYVLRQKQKENSAAQNFEKIESSPETDKQGLELMRNTVRKIRKMKEKIEDG</sequence>
<accession>A0AAU8AUT8</accession>
<name>A0AAU8AUT8_9VIRU</name>
<feature type="compositionally biased region" description="Basic and acidic residues" evidence="1">
    <location>
        <begin position="228"/>
        <end position="240"/>
    </location>
</feature>
<evidence type="ECO:0000256" key="1">
    <source>
        <dbReference type="SAM" id="MobiDB-lite"/>
    </source>
</evidence>
<proteinExistence type="predicted"/>
<reference evidence="2" key="1">
    <citation type="submission" date="2024-03" db="EMBL/GenBank/DDBJ databases">
        <title>Diverse circular DNA viruses in blood, oral, and fecal samples of captive lemurs.</title>
        <authorList>
            <person name="Paietta E.N."/>
            <person name="Kraberger S."/>
            <person name="Lund M.C."/>
            <person name="Custer J.M."/>
            <person name="Vargas K.M."/>
            <person name="Ehmke E.E."/>
            <person name="Yoder A.D."/>
            <person name="Varsani A."/>
        </authorList>
    </citation>
    <scope>NUCLEOTIDE SEQUENCE</scope>
    <source>
        <strain evidence="2">Duke_17_45</strain>
    </source>
</reference>
<feature type="region of interest" description="Disordered" evidence="1">
    <location>
        <begin position="220"/>
        <end position="241"/>
    </location>
</feature>
<protein>
    <submittedName>
        <fullName evidence="2">Replisome organizer</fullName>
    </submittedName>
</protein>
<dbReference type="EMBL" id="PP511318">
    <property type="protein sequence ID" value="XCD03125.1"/>
    <property type="molecule type" value="Genomic_DNA"/>
</dbReference>
<organism evidence="2">
    <name type="scientific">Dulem virus 31</name>
    <dbReference type="NCBI Taxonomy" id="3145749"/>
    <lineage>
        <taxon>Viruses</taxon>
        <taxon>Monodnaviria</taxon>
        <taxon>Sangervirae</taxon>
        <taxon>Phixviricota</taxon>
        <taxon>Malgrandaviricetes</taxon>
        <taxon>Petitvirales</taxon>
        <taxon>Microviridae</taxon>
        <taxon>Microvirus</taxon>
    </lineage>
</organism>